<comment type="caution">
    <text evidence="1">The sequence shown here is derived from an EMBL/GenBank/DDBJ whole genome shotgun (WGS) entry which is preliminary data.</text>
</comment>
<dbReference type="RefSeq" id="WP_323578775.1">
    <property type="nucleotide sequence ID" value="NZ_JAYGJQ010000003.1"/>
</dbReference>
<reference evidence="1 2" key="1">
    <citation type="submission" date="2023-11" db="EMBL/GenBank/DDBJ databases">
        <title>A Novel Polar Bacteriovorax (B. antarcticus) Isolated from the Biocrust in Antarctica.</title>
        <authorList>
            <person name="Mun W."/>
            <person name="Choi S.Y."/>
            <person name="Mitchell R.J."/>
        </authorList>
    </citation>
    <scope>NUCLEOTIDE SEQUENCE [LARGE SCALE GENOMIC DNA]</scope>
    <source>
        <strain evidence="1 2">PP10</strain>
    </source>
</reference>
<dbReference type="EMBL" id="JAYGJQ010000003">
    <property type="protein sequence ID" value="MEA9358392.1"/>
    <property type="molecule type" value="Genomic_DNA"/>
</dbReference>
<organism evidence="1 2">
    <name type="scientific">Bacteriovorax antarcticus</name>
    <dbReference type="NCBI Taxonomy" id="3088717"/>
    <lineage>
        <taxon>Bacteria</taxon>
        <taxon>Pseudomonadati</taxon>
        <taxon>Bdellovibrionota</taxon>
        <taxon>Bacteriovoracia</taxon>
        <taxon>Bacteriovoracales</taxon>
        <taxon>Bacteriovoracaceae</taxon>
        <taxon>Bacteriovorax</taxon>
    </lineage>
</organism>
<evidence type="ECO:0000313" key="2">
    <source>
        <dbReference type="Proteomes" id="UP001302274"/>
    </source>
</evidence>
<protein>
    <submittedName>
        <fullName evidence="1">Uncharacterized protein</fullName>
    </submittedName>
</protein>
<sequence>MSISSTDKNIELPKSLVTECMDYLNGKLVSNELMAQIKNLKEQDPQLSKTEIIELILDYHERIMRAQKEKTIKSNS</sequence>
<name>A0ABU5VZM2_9BACT</name>
<dbReference type="Proteomes" id="UP001302274">
    <property type="component" value="Unassembled WGS sequence"/>
</dbReference>
<keyword evidence="2" id="KW-1185">Reference proteome</keyword>
<gene>
    <name evidence="1" type="ORF">SHI21_19305</name>
</gene>
<accession>A0ABU5VZM2</accession>
<proteinExistence type="predicted"/>
<evidence type="ECO:0000313" key="1">
    <source>
        <dbReference type="EMBL" id="MEA9358392.1"/>
    </source>
</evidence>